<dbReference type="Gene3D" id="3.40.50.720">
    <property type="entry name" value="NAD(P)-binding Rossmann-like Domain"/>
    <property type="match status" value="1"/>
</dbReference>
<dbReference type="STRING" id="747525.W4JP05"/>
<dbReference type="PANTHER" id="PTHR42760:SF121">
    <property type="entry name" value="3-OXOACYL-(ACYL-CARRIER-PROTEIN) REDUCTASE"/>
    <property type="match status" value="1"/>
</dbReference>
<dbReference type="eggNOG" id="KOG1200">
    <property type="taxonomic scope" value="Eukaryota"/>
</dbReference>
<dbReference type="HOGENOM" id="CLU_010194_1_0_1"/>
<dbReference type="Proteomes" id="UP000030671">
    <property type="component" value="Unassembled WGS sequence"/>
</dbReference>
<dbReference type="SUPFAM" id="SSF51735">
    <property type="entry name" value="NAD(P)-binding Rossmann-fold domains"/>
    <property type="match status" value="1"/>
</dbReference>
<dbReference type="RefSeq" id="XP_009552662.1">
    <property type="nucleotide sequence ID" value="XM_009554367.1"/>
</dbReference>
<dbReference type="PROSITE" id="PS00061">
    <property type="entry name" value="ADH_SHORT"/>
    <property type="match status" value="1"/>
</dbReference>
<dbReference type="PRINTS" id="PR00080">
    <property type="entry name" value="SDRFAMILY"/>
</dbReference>
<sequence length="266" mass="27759">MSSPSPKGVALVTGAARGIGRSVALRLASDGFDVVINDIPANLDSLKVVASLIESTGRRARYIVADVSQETEVEKMVSEAVQNLGGLDVMVANAGIVLMKSFIETTADELDRILAVNIRGTFLCYKYAAKQMIVQGACSGAGKKGQVTLAAYSASKFGIRSLTQTAALELGKHGITVNAYAPGPIKTQMCPSLARYDPREPKLMGASPQMTISKSSSADLPLNKAAALGKVGVPDDIAAVASFLASKEAHLITGQCINVDGGREFD</sequence>
<dbReference type="AlphaFoldDB" id="W4JP05"/>
<dbReference type="InterPro" id="IPR002347">
    <property type="entry name" value="SDR_fam"/>
</dbReference>
<gene>
    <name evidence="3" type="ORF">HETIRDRAFT_108168</name>
</gene>
<evidence type="ECO:0000313" key="3">
    <source>
        <dbReference type="EMBL" id="ETW75224.1"/>
    </source>
</evidence>
<evidence type="ECO:0000256" key="1">
    <source>
        <dbReference type="ARBA" id="ARBA00006484"/>
    </source>
</evidence>
<keyword evidence="2" id="KW-0521">NADP</keyword>
<protein>
    <recommendedName>
        <fullName evidence="5">NAD(P)-binding protein</fullName>
    </recommendedName>
</protein>
<dbReference type="FunFam" id="3.40.50.720:FF:000084">
    <property type="entry name" value="Short-chain dehydrogenase reductase"/>
    <property type="match status" value="1"/>
</dbReference>
<dbReference type="PRINTS" id="PR00081">
    <property type="entry name" value="GDHRDH"/>
</dbReference>
<dbReference type="InterPro" id="IPR036291">
    <property type="entry name" value="NAD(P)-bd_dom_sf"/>
</dbReference>
<name>W4JP05_HETIT</name>
<dbReference type="OrthoDB" id="498125at2759"/>
<comment type="similarity">
    <text evidence="1">Belongs to the short-chain dehydrogenases/reductases (SDR) family.</text>
</comment>
<dbReference type="PANTHER" id="PTHR42760">
    <property type="entry name" value="SHORT-CHAIN DEHYDROGENASES/REDUCTASES FAMILY MEMBER"/>
    <property type="match status" value="1"/>
</dbReference>
<reference evidence="3 4" key="1">
    <citation type="journal article" date="2012" name="New Phytol.">
        <title>Insight into trade-off between wood decay and parasitism from the genome of a fungal forest pathogen.</title>
        <authorList>
            <person name="Olson A."/>
            <person name="Aerts A."/>
            <person name="Asiegbu F."/>
            <person name="Belbahri L."/>
            <person name="Bouzid O."/>
            <person name="Broberg A."/>
            <person name="Canback B."/>
            <person name="Coutinho P.M."/>
            <person name="Cullen D."/>
            <person name="Dalman K."/>
            <person name="Deflorio G."/>
            <person name="van Diepen L.T."/>
            <person name="Dunand C."/>
            <person name="Duplessis S."/>
            <person name="Durling M."/>
            <person name="Gonthier P."/>
            <person name="Grimwood J."/>
            <person name="Fossdal C.G."/>
            <person name="Hansson D."/>
            <person name="Henrissat B."/>
            <person name="Hietala A."/>
            <person name="Himmelstrand K."/>
            <person name="Hoffmeister D."/>
            <person name="Hogberg N."/>
            <person name="James T.Y."/>
            <person name="Karlsson M."/>
            <person name="Kohler A."/>
            <person name="Kues U."/>
            <person name="Lee Y.H."/>
            <person name="Lin Y.C."/>
            <person name="Lind M."/>
            <person name="Lindquist E."/>
            <person name="Lombard V."/>
            <person name="Lucas S."/>
            <person name="Lunden K."/>
            <person name="Morin E."/>
            <person name="Murat C."/>
            <person name="Park J."/>
            <person name="Raffaello T."/>
            <person name="Rouze P."/>
            <person name="Salamov A."/>
            <person name="Schmutz J."/>
            <person name="Solheim H."/>
            <person name="Stahlberg J."/>
            <person name="Velez H."/>
            <person name="de Vries R.P."/>
            <person name="Wiebenga A."/>
            <person name="Woodward S."/>
            <person name="Yakovlev I."/>
            <person name="Garbelotto M."/>
            <person name="Martin F."/>
            <person name="Grigoriev I.V."/>
            <person name="Stenlid J."/>
        </authorList>
    </citation>
    <scope>NUCLEOTIDE SEQUENCE [LARGE SCALE GENOMIC DNA]</scope>
    <source>
        <strain evidence="3 4">TC 32-1</strain>
    </source>
</reference>
<evidence type="ECO:0000313" key="4">
    <source>
        <dbReference type="Proteomes" id="UP000030671"/>
    </source>
</evidence>
<dbReference type="KEGG" id="hir:HETIRDRAFT_108168"/>
<proteinExistence type="inferred from homology"/>
<dbReference type="GO" id="GO:0048038">
    <property type="term" value="F:quinone binding"/>
    <property type="evidence" value="ECO:0007669"/>
    <property type="project" value="TreeGrafter"/>
</dbReference>
<dbReference type="InParanoid" id="W4JP05"/>
<dbReference type="GO" id="GO:0016616">
    <property type="term" value="F:oxidoreductase activity, acting on the CH-OH group of donors, NAD or NADP as acceptor"/>
    <property type="evidence" value="ECO:0007669"/>
    <property type="project" value="TreeGrafter"/>
</dbReference>
<accession>W4JP05</accession>
<evidence type="ECO:0000256" key="2">
    <source>
        <dbReference type="ARBA" id="ARBA00022857"/>
    </source>
</evidence>
<dbReference type="InterPro" id="IPR020904">
    <property type="entry name" value="Sc_DH/Rdtase_CS"/>
</dbReference>
<evidence type="ECO:0008006" key="5">
    <source>
        <dbReference type="Google" id="ProtNLM"/>
    </source>
</evidence>
<dbReference type="Pfam" id="PF13561">
    <property type="entry name" value="adh_short_C2"/>
    <property type="match status" value="1"/>
</dbReference>
<keyword evidence="4" id="KW-1185">Reference proteome</keyword>
<dbReference type="GO" id="GO:0006633">
    <property type="term" value="P:fatty acid biosynthetic process"/>
    <property type="evidence" value="ECO:0007669"/>
    <property type="project" value="TreeGrafter"/>
</dbReference>
<organism evidence="3 4">
    <name type="scientific">Heterobasidion irregulare (strain TC 32-1)</name>
    <dbReference type="NCBI Taxonomy" id="747525"/>
    <lineage>
        <taxon>Eukaryota</taxon>
        <taxon>Fungi</taxon>
        <taxon>Dikarya</taxon>
        <taxon>Basidiomycota</taxon>
        <taxon>Agaricomycotina</taxon>
        <taxon>Agaricomycetes</taxon>
        <taxon>Russulales</taxon>
        <taxon>Bondarzewiaceae</taxon>
        <taxon>Heterobasidion</taxon>
        <taxon>Heterobasidion annosum species complex</taxon>
    </lineage>
</organism>
<dbReference type="GeneID" id="20666321"/>
<dbReference type="EMBL" id="KI925466">
    <property type="protein sequence ID" value="ETW75224.1"/>
    <property type="molecule type" value="Genomic_DNA"/>
</dbReference>